<dbReference type="PANTHER" id="PTHR43080:SF2">
    <property type="entry name" value="CBS DOMAIN-CONTAINING PROTEIN"/>
    <property type="match status" value="1"/>
</dbReference>
<dbReference type="PANTHER" id="PTHR43080">
    <property type="entry name" value="CBS DOMAIN-CONTAINING PROTEIN CBSX3, MITOCHONDRIAL"/>
    <property type="match status" value="1"/>
</dbReference>
<evidence type="ECO:0000256" key="2">
    <source>
        <dbReference type="PROSITE-ProRule" id="PRU00703"/>
    </source>
</evidence>
<keyword evidence="1 2" id="KW-0129">CBS domain</keyword>
<evidence type="ECO:0000313" key="5">
    <source>
        <dbReference type="Proteomes" id="UP000034081"/>
    </source>
</evidence>
<protein>
    <submittedName>
        <fullName evidence="4">CBS domain protein</fullName>
    </submittedName>
</protein>
<dbReference type="EMBL" id="LBVL01000001">
    <property type="protein sequence ID" value="KKQ86230.1"/>
    <property type="molecule type" value="Genomic_DNA"/>
</dbReference>
<dbReference type="InterPro" id="IPR051257">
    <property type="entry name" value="Diverse_CBS-Domain"/>
</dbReference>
<reference evidence="4 5" key="1">
    <citation type="journal article" date="2015" name="Nature">
        <title>rRNA introns, odd ribosomes, and small enigmatic genomes across a large radiation of phyla.</title>
        <authorList>
            <person name="Brown C.T."/>
            <person name="Hug L.A."/>
            <person name="Thomas B.C."/>
            <person name="Sharon I."/>
            <person name="Castelle C.J."/>
            <person name="Singh A."/>
            <person name="Wilkins M.J."/>
            <person name="Williams K.H."/>
            <person name="Banfield J.F."/>
        </authorList>
    </citation>
    <scope>NUCLEOTIDE SEQUENCE [LARGE SCALE GENOMIC DNA]</scope>
</reference>
<dbReference type="SMART" id="SM00116">
    <property type="entry name" value="CBS"/>
    <property type="match status" value="2"/>
</dbReference>
<accession>A0A0G0LE74</accession>
<sequence>MFVRDLMAKNVVTVSSTESFSEIVKLLVRKKITGVPVINKKGKVISIISEKDLFYRLFPSQEEFYKDLEYFTHFNNIEKDAKRVIKLKAKNIMSKKIISVCSDDHIMRACSLFVIHNIRRLPVIDDGKLVGIVTTNNIYKNFLNTLVKNNKK</sequence>
<dbReference type="AlphaFoldDB" id="A0A0G0LE74"/>
<dbReference type="Gene3D" id="3.10.580.10">
    <property type="entry name" value="CBS-domain"/>
    <property type="match status" value="1"/>
</dbReference>
<dbReference type="CDD" id="cd04586">
    <property type="entry name" value="CBS_pair_BON_assoc"/>
    <property type="match status" value="1"/>
</dbReference>
<dbReference type="PROSITE" id="PS51371">
    <property type="entry name" value="CBS"/>
    <property type="match status" value="2"/>
</dbReference>
<evidence type="ECO:0000259" key="3">
    <source>
        <dbReference type="PROSITE" id="PS51371"/>
    </source>
</evidence>
<evidence type="ECO:0000256" key="1">
    <source>
        <dbReference type="ARBA" id="ARBA00023122"/>
    </source>
</evidence>
<name>A0A0G0LE74_9BACT</name>
<dbReference type="Proteomes" id="UP000034081">
    <property type="component" value="Unassembled WGS sequence"/>
</dbReference>
<dbReference type="SUPFAM" id="SSF54631">
    <property type="entry name" value="CBS-domain pair"/>
    <property type="match status" value="1"/>
</dbReference>
<organism evidence="4 5">
    <name type="scientific">Candidatus Woesebacteria bacterium GW2011_GWB1_38_8</name>
    <dbReference type="NCBI Taxonomy" id="1618570"/>
    <lineage>
        <taxon>Bacteria</taxon>
        <taxon>Candidatus Woeseibacteriota</taxon>
    </lineage>
</organism>
<dbReference type="Pfam" id="PF00571">
    <property type="entry name" value="CBS"/>
    <property type="match status" value="2"/>
</dbReference>
<evidence type="ECO:0000313" key="4">
    <source>
        <dbReference type="EMBL" id="KKQ86230.1"/>
    </source>
</evidence>
<dbReference type="InterPro" id="IPR000644">
    <property type="entry name" value="CBS_dom"/>
</dbReference>
<dbReference type="STRING" id="1618570.UT08_C0001G0096"/>
<comment type="caution">
    <text evidence="4">The sequence shown here is derived from an EMBL/GenBank/DDBJ whole genome shotgun (WGS) entry which is preliminary data.</text>
</comment>
<feature type="domain" description="CBS" evidence="3">
    <location>
        <begin position="93"/>
        <end position="152"/>
    </location>
</feature>
<gene>
    <name evidence="4" type="ORF">UT08_C0001G0096</name>
</gene>
<dbReference type="InterPro" id="IPR046342">
    <property type="entry name" value="CBS_dom_sf"/>
</dbReference>
<feature type="domain" description="CBS" evidence="3">
    <location>
        <begin position="7"/>
        <end position="63"/>
    </location>
</feature>
<proteinExistence type="predicted"/>